<evidence type="ECO:0000256" key="1">
    <source>
        <dbReference type="SAM" id="MobiDB-lite"/>
    </source>
</evidence>
<proteinExistence type="predicted"/>
<keyword evidence="3" id="KW-1185">Reference proteome</keyword>
<dbReference type="AlphaFoldDB" id="A0A835CFE3"/>
<evidence type="ECO:0000313" key="2">
    <source>
        <dbReference type="EMBL" id="KAF7840761.1"/>
    </source>
</evidence>
<name>A0A835CFE3_9FABA</name>
<sequence>MKVGNPEVDKSNSEADLSIVP</sequence>
<gene>
    <name evidence="2" type="ORF">G2W53_003059</name>
</gene>
<dbReference type="Proteomes" id="UP000634136">
    <property type="component" value="Unassembled WGS sequence"/>
</dbReference>
<comment type="caution">
    <text evidence="2">The sequence shown here is derived from an EMBL/GenBank/DDBJ whole genome shotgun (WGS) entry which is preliminary data.</text>
</comment>
<accession>A0A835CFE3</accession>
<evidence type="ECO:0000313" key="3">
    <source>
        <dbReference type="Proteomes" id="UP000634136"/>
    </source>
</evidence>
<organism evidence="2 3">
    <name type="scientific">Senna tora</name>
    <dbReference type="NCBI Taxonomy" id="362788"/>
    <lineage>
        <taxon>Eukaryota</taxon>
        <taxon>Viridiplantae</taxon>
        <taxon>Streptophyta</taxon>
        <taxon>Embryophyta</taxon>
        <taxon>Tracheophyta</taxon>
        <taxon>Spermatophyta</taxon>
        <taxon>Magnoliopsida</taxon>
        <taxon>eudicotyledons</taxon>
        <taxon>Gunneridae</taxon>
        <taxon>Pentapetalae</taxon>
        <taxon>rosids</taxon>
        <taxon>fabids</taxon>
        <taxon>Fabales</taxon>
        <taxon>Fabaceae</taxon>
        <taxon>Caesalpinioideae</taxon>
        <taxon>Cassia clade</taxon>
        <taxon>Senna</taxon>
    </lineage>
</organism>
<reference evidence="2" key="1">
    <citation type="submission" date="2020-09" db="EMBL/GenBank/DDBJ databases">
        <title>Genome-Enabled Discovery of Anthraquinone Biosynthesis in Senna tora.</title>
        <authorList>
            <person name="Kang S.-H."/>
            <person name="Pandey R.P."/>
            <person name="Lee C.-M."/>
            <person name="Sim J.-S."/>
            <person name="Jeong J.-T."/>
            <person name="Choi B.-S."/>
            <person name="Jung M."/>
            <person name="Ginzburg D."/>
            <person name="Zhao K."/>
            <person name="Won S.Y."/>
            <person name="Oh T.-J."/>
            <person name="Yu Y."/>
            <person name="Kim N.-H."/>
            <person name="Lee O.R."/>
            <person name="Lee T.-H."/>
            <person name="Bashyal P."/>
            <person name="Kim T.-S."/>
            <person name="Lee W.-H."/>
            <person name="Kawkins C."/>
            <person name="Kim C.-K."/>
            <person name="Kim J.S."/>
            <person name="Ahn B.O."/>
            <person name="Rhee S.Y."/>
            <person name="Sohng J.K."/>
        </authorList>
    </citation>
    <scope>NUCLEOTIDE SEQUENCE</scope>
    <source>
        <tissue evidence="2">Leaf</tissue>
    </source>
</reference>
<protein>
    <submittedName>
        <fullName evidence="2">Uncharacterized protein</fullName>
    </submittedName>
</protein>
<feature type="region of interest" description="Disordered" evidence="1">
    <location>
        <begin position="1"/>
        <end position="21"/>
    </location>
</feature>
<dbReference type="EMBL" id="JAAIUW010000002">
    <property type="protein sequence ID" value="KAF7840761.1"/>
    <property type="molecule type" value="Genomic_DNA"/>
</dbReference>